<keyword evidence="3" id="KW-0520">NAD</keyword>
<dbReference type="PANTHER" id="PTHR42789">
    <property type="entry name" value="D-ISOMER SPECIFIC 2-HYDROXYACID DEHYDROGENASE FAMILY PROTEIN (AFU_ORTHOLOGUE AFUA_6G10090)"/>
    <property type="match status" value="1"/>
</dbReference>
<comment type="similarity">
    <text evidence="1">Belongs to the D-isomer specific 2-hydroxyacid dehydrogenase family.</text>
</comment>
<dbReference type="InterPro" id="IPR029752">
    <property type="entry name" value="D-isomer_DH_CS1"/>
</dbReference>
<dbReference type="SUPFAM" id="SSF51735">
    <property type="entry name" value="NAD(P)-binding Rossmann-fold domains"/>
    <property type="match status" value="1"/>
</dbReference>
<dbReference type="Gene3D" id="3.40.50.720">
    <property type="entry name" value="NAD(P)-binding Rossmann-like Domain"/>
    <property type="match status" value="2"/>
</dbReference>
<dbReference type="PANTHER" id="PTHR42789:SF1">
    <property type="entry name" value="D-ISOMER SPECIFIC 2-HYDROXYACID DEHYDROGENASE FAMILY PROTEIN (AFU_ORTHOLOGUE AFUA_6G10090)"/>
    <property type="match status" value="1"/>
</dbReference>
<dbReference type="PROSITE" id="PS00065">
    <property type="entry name" value="D_2_HYDROXYACID_DH_1"/>
    <property type="match status" value="1"/>
</dbReference>
<evidence type="ECO:0000256" key="1">
    <source>
        <dbReference type="ARBA" id="ARBA00005854"/>
    </source>
</evidence>
<dbReference type="InterPro" id="IPR036291">
    <property type="entry name" value="NAD(P)-bd_dom_sf"/>
</dbReference>
<keyword evidence="2" id="KW-0560">Oxidoreductase</keyword>
<evidence type="ECO:0000256" key="3">
    <source>
        <dbReference type="ARBA" id="ARBA00023027"/>
    </source>
</evidence>
<accession>A0A381V3U5</accession>
<dbReference type="GO" id="GO:0051287">
    <property type="term" value="F:NAD binding"/>
    <property type="evidence" value="ECO:0007669"/>
    <property type="project" value="InterPro"/>
</dbReference>
<dbReference type="InterPro" id="IPR006140">
    <property type="entry name" value="D-isomer_DH_NAD-bd"/>
</dbReference>
<dbReference type="InterPro" id="IPR050857">
    <property type="entry name" value="D-2-hydroxyacid_DH"/>
</dbReference>
<dbReference type="PROSITE" id="PS00671">
    <property type="entry name" value="D_2_HYDROXYACID_DH_3"/>
    <property type="match status" value="1"/>
</dbReference>
<dbReference type="Pfam" id="PF02826">
    <property type="entry name" value="2-Hacid_dh_C"/>
    <property type="match status" value="1"/>
</dbReference>
<dbReference type="InterPro" id="IPR029753">
    <property type="entry name" value="D-isomer_DH_CS"/>
</dbReference>
<dbReference type="AlphaFoldDB" id="A0A381V3U5"/>
<organism evidence="5">
    <name type="scientific">marine metagenome</name>
    <dbReference type="NCBI Taxonomy" id="408172"/>
    <lineage>
        <taxon>unclassified sequences</taxon>
        <taxon>metagenomes</taxon>
        <taxon>ecological metagenomes</taxon>
    </lineage>
</organism>
<dbReference type="EMBL" id="UINC01007547">
    <property type="protein sequence ID" value="SVA33943.1"/>
    <property type="molecule type" value="Genomic_DNA"/>
</dbReference>
<reference evidence="5" key="1">
    <citation type="submission" date="2018-05" db="EMBL/GenBank/DDBJ databases">
        <authorList>
            <person name="Lanie J.A."/>
            <person name="Ng W.-L."/>
            <person name="Kazmierczak K.M."/>
            <person name="Andrzejewski T.M."/>
            <person name="Davidsen T.M."/>
            <person name="Wayne K.J."/>
            <person name="Tettelin H."/>
            <person name="Glass J.I."/>
            <person name="Rusch D."/>
            <person name="Podicherti R."/>
            <person name="Tsui H.-C.T."/>
            <person name="Winkler M.E."/>
        </authorList>
    </citation>
    <scope>NUCLEOTIDE SEQUENCE</scope>
</reference>
<feature type="domain" description="D-isomer specific 2-hydroxyacid dehydrogenase NAD-binding" evidence="4">
    <location>
        <begin position="21"/>
        <end position="171"/>
    </location>
</feature>
<feature type="non-terminal residue" evidence="5">
    <location>
        <position position="1"/>
    </location>
</feature>
<evidence type="ECO:0000259" key="4">
    <source>
        <dbReference type="Pfam" id="PF02826"/>
    </source>
</evidence>
<protein>
    <recommendedName>
        <fullName evidence="4">D-isomer specific 2-hydroxyacid dehydrogenase NAD-binding domain-containing protein</fullName>
    </recommendedName>
</protein>
<evidence type="ECO:0000313" key="5">
    <source>
        <dbReference type="EMBL" id="SVA33943.1"/>
    </source>
</evidence>
<gene>
    <name evidence="5" type="ORF">METZ01_LOCUS86797</name>
</gene>
<name>A0A381V3U5_9ZZZZ</name>
<evidence type="ECO:0000256" key="2">
    <source>
        <dbReference type="ARBA" id="ARBA00023002"/>
    </source>
</evidence>
<dbReference type="GO" id="GO:0016491">
    <property type="term" value="F:oxidoreductase activity"/>
    <property type="evidence" value="ECO:0007669"/>
    <property type="project" value="UniProtKB-KW"/>
</dbReference>
<sequence length="218" mass="23345">GDEYMRGGNYKLWGPNLLLGEDTSPGGDGRNKILGVVGFGRIGQAVTRRAMGFDMRVLAYDPYAREAIESDGQAEWADLDVLLAKSDFVSIHTLLSNETRHLISTAEFEKMKPTAYILNAARGPIIDEAALVVALNEGQIAGAGLDVYEQEPEMVQGLAGCKNAVLLPHLGSASRGTRDKMATMAATNAIAMLQGDRAPNCVNADVYDSTAYAKRSGH</sequence>
<proteinExistence type="inferred from homology"/>